<proteinExistence type="predicted"/>
<dbReference type="AlphaFoldDB" id="A0A5J5FB99"/>
<dbReference type="InParanoid" id="A0A5J5FB99"/>
<sequence length="203" mass="22843">MQSPEQLESVQEMAFGKEGSPSRVELLKAAMVMYSLARPKHPQLEGFSEWIECFRARLETGTPRLSFWAAIQANTQLADRVSDLLDQSTLLTNLLKGFLDPSGHDSGLAYFFEKWPMGTLDHSSSNGPLPAIFSTRWVLLQELQDRKFDRNVEQQKVHLAVICAKAATYLPGDSLIMPTIDDIVELLNAFELPVLGRNKHDKK</sequence>
<organism evidence="1 2">
    <name type="scientific">Sphaerosporella brunnea</name>
    <dbReference type="NCBI Taxonomy" id="1250544"/>
    <lineage>
        <taxon>Eukaryota</taxon>
        <taxon>Fungi</taxon>
        <taxon>Dikarya</taxon>
        <taxon>Ascomycota</taxon>
        <taxon>Pezizomycotina</taxon>
        <taxon>Pezizomycetes</taxon>
        <taxon>Pezizales</taxon>
        <taxon>Pyronemataceae</taxon>
        <taxon>Sphaerosporella</taxon>
    </lineage>
</organism>
<dbReference type="EMBL" id="VXIS01000002">
    <property type="protein sequence ID" value="KAA8914832.1"/>
    <property type="molecule type" value="Genomic_DNA"/>
</dbReference>
<protein>
    <submittedName>
        <fullName evidence="1">Uncharacterized protein</fullName>
    </submittedName>
</protein>
<reference evidence="1 2" key="1">
    <citation type="submission" date="2019-09" db="EMBL/GenBank/DDBJ databases">
        <title>Draft genome of the ectomycorrhizal ascomycete Sphaerosporella brunnea.</title>
        <authorList>
            <consortium name="DOE Joint Genome Institute"/>
            <person name="Benucci G.M."/>
            <person name="Marozzi G."/>
            <person name="Antonielli L."/>
            <person name="Sanchez S."/>
            <person name="Marco P."/>
            <person name="Wang X."/>
            <person name="Falini L.B."/>
            <person name="Barry K."/>
            <person name="Haridas S."/>
            <person name="Lipzen A."/>
            <person name="Labutti K."/>
            <person name="Grigoriev I.V."/>
            <person name="Murat C."/>
            <person name="Martin F."/>
            <person name="Albertini E."/>
            <person name="Donnini D."/>
            <person name="Bonito G."/>
        </authorList>
    </citation>
    <scope>NUCLEOTIDE SEQUENCE [LARGE SCALE GENOMIC DNA]</scope>
    <source>
        <strain evidence="1 2">Sb_GMNB300</strain>
    </source>
</reference>
<comment type="caution">
    <text evidence="1">The sequence shown here is derived from an EMBL/GenBank/DDBJ whole genome shotgun (WGS) entry which is preliminary data.</text>
</comment>
<evidence type="ECO:0000313" key="1">
    <source>
        <dbReference type="EMBL" id="KAA8914832.1"/>
    </source>
</evidence>
<keyword evidence="2" id="KW-1185">Reference proteome</keyword>
<evidence type="ECO:0000313" key="2">
    <source>
        <dbReference type="Proteomes" id="UP000326924"/>
    </source>
</evidence>
<accession>A0A5J5FB99</accession>
<name>A0A5J5FB99_9PEZI</name>
<gene>
    <name evidence="1" type="ORF">FN846DRAFT_239320</name>
</gene>
<dbReference type="Proteomes" id="UP000326924">
    <property type="component" value="Unassembled WGS sequence"/>
</dbReference>